<evidence type="ECO:0000313" key="1">
    <source>
        <dbReference type="EMBL" id="KAL2713400.1"/>
    </source>
</evidence>
<gene>
    <name evidence="1" type="ORF">V1478_017098</name>
</gene>
<dbReference type="AlphaFoldDB" id="A0ABD1ZYE6"/>
<reference evidence="1 2" key="1">
    <citation type="journal article" date="2024" name="Ann. Entomol. Soc. Am.">
        <title>Genomic analyses of the southern and eastern yellowjacket wasps (Hymenoptera: Vespidae) reveal evolutionary signatures of social life.</title>
        <authorList>
            <person name="Catto M.A."/>
            <person name="Caine P.B."/>
            <person name="Orr S.E."/>
            <person name="Hunt B.G."/>
            <person name="Goodisman M.A.D."/>
        </authorList>
    </citation>
    <scope>NUCLEOTIDE SEQUENCE [LARGE SCALE GENOMIC DNA]</scope>
    <source>
        <strain evidence="1">233</strain>
        <tissue evidence="1">Head and thorax</tissue>
    </source>
</reference>
<proteinExistence type="predicted"/>
<keyword evidence="2" id="KW-1185">Reference proteome</keyword>
<accession>A0ABD1ZYE6</accession>
<protein>
    <submittedName>
        <fullName evidence="1">Uncharacterized protein</fullName>
    </submittedName>
</protein>
<name>A0ABD1ZYE6_VESSQ</name>
<sequence>MRGGDGGGGGGGGGGWELSYPQINNGAPVVRLRLRDITMRVLETNGHLVHLLPPYRLNRKCSRYRGMVQTLEKT</sequence>
<evidence type="ECO:0000313" key="2">
    <source>
        <dbReference type="Proteomes" id="UP001607302"/>
    </source>
</evidence>
<dbReference type="Proteomes" id="UP001607302">
    <property type="component" value="Unassembled WGS sequence"/>
</dbReference>
<dbReference type="EMBL" id="JAUDFV010000158">
    <property type="protein sequence ID" value="KAL2713400.1"/>
    <property type="molecule type" value="Genomic_DNA"/>
</dbReference>
<comment type="caution">
    <text evidence="1">The sequence shown here is derived from an EMBL/GenBank/DDBJ whole genome shotgun (WGS) entry which is preliminary data.</text>
</comment>
<organism evidence="1 2">
    <name type="scientific">Vespula squamosa</name>
    <name type="common">Southern yellow jacket</name>
    <name type="synonym">Wasp</name>
    <dbReference type="NCBI Taxonomy" id="30214"/>
    <lineage>
        <taxon>Eukaryota</taxon>
        <taxon>Metazoa</taxon>
        <taxon>Ecdysozoa</taxon>
        <taxon>Arthropoda</taxon>
        <taxon>Hexapoda</taxon>
        <taxon>Insecta</taxon>
        <taxon>Pterygota</taxon>
        <taxon>Neoptera</taxon>
        <taxon>Endopterygota</taxon>
        <taxon>Hymenoptera</taxon>
        <taxon>Apocrita</taxon>
        <taxon>Aculeata</taxon>
        <taxon>Vespoidea</taxon>
        <taxon>Vespidae</taxon>
        <taxon>Vespinae</taxon>
        <taxon>Vespula</taxon>
    </lineage>
</organism>